<dbReference type="PROSITE" id="PS00318">
    <property type="entry name" value="HMG_COA_REDUCTASE_2"/>
    <property type="match status" value="1"/>
</dbReference>
<dbReference type="HOGENOM" id="CLU_001734_2_0_1"/>
<dbReference type="SUPFAM" id="SSF56542">
    <property type="entry name" value="Substrate-binding domain of HMG-CoA reductase"/>
    <property type="match status" value="1"/>
</dbReference>
<dbReference type="EC" id="1.1.1.34" evidence="2"/>
<dbReference type="GO" id="GO:0016126">
    <property type="term" value="P:sterol biosynthetic process"/>
    <property type="evidence" value="ECO:0007669"/>
    <property type="project" value="TreeGrafter"/>
</dbReference>
<organism evidence="4 5">
    <name type="scientific">Vairimorpha apis BRL 01</name>
    <dbReference type="NCBI Taxonomy" id="1037528"/>
    <lineage>
        <taxon>Eukaryota</taxon>
        <taxon>Fungi</taxon>
        <taxon>Fungi incertae sedis</taxon>
        <taxon>Microsporidia</taxon>
        <taxon>Nosematidae</taxon>
        <taxon>Vairimorpha</taxon>
    </lineage>
</organism>
<dbReference type="PROSITE" id="PS00066">
    <property type="entry name" value="HMG_COA_REDUCTASE_1"/>
    <property type="match status" value="1"/>
</dbReference>
<evidence type="ECO:0000313" key="4">
    <source>
        <dbReference type="EMBL" id="EQB60489.1"/>
    </source>
</evidence>
<dbReference type="AlphaFoldDB" id="T0L7L4"/>
<dbReference type="GO" id="GO:0015936">
    <property type="term" value="P:coenzyme A metabolic process"/>
    <property type="evidence" value="ECO:0007669"/>
    <property type="project" value="InterPro"/>
</dbReference>
<dbReference type="GO" id="GO:0005778">
    <property type="term" value="C:peroxisomal membrane"/>
    <property type="evidence" value="ECO:0007669"/>
    <property type="project" value="TreeGrafter"/>
</dbReference>
<dbReference type="InterPro" id="IPR009029">
    <property type="entry name" value="HMG_CoA_Rdtase_sub-bd_dom_sf"/>
</dbReference>
<dbReference type="GO" id="GO:0008299">
    <property type="term" value="P:isoprenoid biosynthetic process"/>
    <property type="evidence" value="ECO:0007669"/>
    <property type="project" value="TreeGrafter"/>
</dbReference>
<dbReference type="PANTHER" id="PTHR10572:SF24">
    <property type="entry name" value="3-HYDROXY-3-METHYLGLUTARYL-COENZYME A REDUCTASE"/>
    <property type="match status" value="1"/>
</dbReference>
<evidence type="ECO:0000256" key="2">
    <source>
        <dbReference type="ARBA" id="ARBA00012999"/>
    </source>
</evidence>
<dbReference type="Gene3D" id="3.30.70.420">
    <property type="entry name" value="Hydroxymethylglutaryl-CoA reductase, class I/II, NAD/NADP-binding domain"/>
    <property type="match status" value="1"/>
</dbReference>
<name>T0L7L4_9MICR</name>
<proteinExistence type="inferred from homology"/>
<dbReference type="InterPro" id="IPR002202">
    <property type="entry name" value="HMG_CoA_Rdtase"/>
</dbReference>
<dbReference type="Gene3D" id="3.90.770.10">
    <property type="entry name" value="3-hydroxy-3-methylglutaryl-coenzyme A Reductase, Chain A, domain 2"/>
    <property type="match status" value="1"/>
</dbReference>
<evidence type="ECO:0000256" key="3">
    <source>
        <dbReference type="ARBA" id="ARBA00023002"/>
    </source>
</evidence>
<dbReference type="OrthoDB" id="310654at2759"/>
<accession>T0L7L4</accession>
<gene>
    <name evidence="4" type="ORF">NAPIS_ORF01942</name>
</gene>
<dbReference type="GO" id="GO:0005789">
    <property type="term" value="C:endoplasmic reticulum membrane"/>
    <property type="evidence" value="ECO:0007669"/>
    <property type="project" value="TreeGrafter"/>
</dbReference>
<keyword evidence="5" id="KW-1185">Reference proteome</keyword>
<comment type="similarity">
    <text evidence="1">Belongs to the HMG-CoA reductase family.</text>
</comment>
<dbReference type="PRINTS" id="PR00071">
    <property type="entry name" value="HMGCOARDTASE"/>
</dbReference>
<dbReference type="Pfam" id="PF00368">
    <property type="entry name" value="HMG-CoA_red"/>
    <property type="match status" value="1"/>
</dbReference>
<dbReference type="Proteomes" id="UP000053780">
    <property type="component" value="Unassembled WGS sequence"/>
</dbReference>
<reference evidence="4 5" key="1">
    <citation type="journal article" date="2013" name="BMC Genomics">
        <title>Genome sequencing and comparative genomics of honey bee microsporidia, Nosema apis reveal novel insights into host-parasite interactions.</title>
        <authorList>
            <person name="Chen Yp."/>
            <person name="Pettis J.S."/>
            <person name="Zhao Y."/>
            <person name="Liu X."/>
            <person name="Tallon L.J."/>
            <person name="Sadzewicz L.D."/>
            <person name="Li R."/>
            <person name="Zheng H."/>
            <person name="Huang S."/>
            <person name="Zhang X."/>
            <person name="Hamilton M.C."/>
            <person name="Pernal S.F."/>
            <person name="Melathopoulos A.P."/>
            <person name="Yan X."/>
            <person name="Evans J.D."/>
        </authorList>
    </citation>
    <scope>NUCLEOTIDE SEQUENCE [LARGE SCALE GENOMIC DNA]</scope>
    <source>
        <strain evidence="4 5">BRL 01</strain>
    </source>
</reference>
<dbReference type="InterPro" id="IPR009023">
    <property type="entry name" value="HMG_CoA_Rdtase_NAD(P)-bd_sf"/>
</dbReference>
<protein>
    <recommendedName>
        <fullName evidence="2">hydroxymethylglutaryl-CoA reductase (NADPH)</fullName>
        <ecNumber evidence="2">1.1.1.34</ecNumber>
    </recommendedName>
</protein>
<dbReference type="InterPro" id="IPR023074">
    <property type="entry name" value="HMG_CoA_Rdtase_cat_sf"/>
</dbReference>
<keyword evidence="3" id="KW-0560">Oxidoreductase</keyword>
<dbReference type="PROSITE" id="PS50065">
    <property type="entry name" value="HMG_COA_REDUCTASE_4"/>
    <property type="match status" value="1"/>
</dbReference>
<dbReference type="EMBL" id="KE647281">
    <property type="protein sequence ID" value="EQB60489.1"/>
    <property type="molecule type" value="Genomic_DNA"/>
</dbReference>
<dbReference type="PANTHER" id="PTHR10572">
    <property type="entry name" value="3-HYDROXY-3-METHYLGLUTARYL-COENZYME A REDUCTASE"/>
    <property type="match status" value="1"/>
</dbReference>
<dbReference type="SUPFAM" id="SSF55035">
    <property type="entry name" value="NAD-binding domain of HMG-CoA reductase"/>
    <property type="match status" value="1"/>
</dbReference>
<sequence>MALEKIFDILTEQPKKSDFNQNNTTKDKKLNEQIIEKSKHLRDKIKKDKNIEFIDMIYDDDFTTIYNRCCENILGYRKVPMGVSHNPVIINYKSFYIPICTFEGALVASMCRGIKLINKSNGVLGFVENLGITRSFALDFCNFETACKFYQWIKLNENINLLKNEGNKNSRYCRIKKIECKNMYGSIVFIKVSAFTGDAMGMNMITKACNQIASKIIEMFKNTKLVTISANICTDKKWSIENYCNGRGKKVFLHIKIKEVDLKSIMHVTIDDILKVYHTKIVLGGSIVLGGFNCQASNYVAATFLAFNQDLGHVLESSNCTIDMKKNNDCLEVNLLMPSVIVGTVGGGTHLEPACSLFKQFKNLENSFNINHIEDLSKESNHLALLVATSVLAGELSAMSSLAENTLMDAHLRLNRK</sequence>
<evidence type="ECO:0000313" key="5">
    <source>
        <dbReference type="Proteomes" id="UP000053780"/>
    </source>
</evidence>
<dbReference type="GO" id="GO:0004420">
    <property type="term" value="F:hydroxymethylglutaryl-CoA reductase (NADPH) activity"/>
    <property type="evidence" value="ECO:0007669"/>
    <property type="project" value="UniProtKB-EC"/>
</dbReference>
<dbReference type="InterPro" id="IPR023076">
    <property type="entry name" value="HMG_CoA_Rdtase_CS"/>
</dbReference>
<dbReference type="VEuPathDB" id="MicrosporidiaDB:NAPIS_ORF01942"/>
<evidence type="ECO:0000256" key="1">
    <source>
        <dbReference type="ARBA" id="ARBA00007661"/>
    </source>
</evidence>